<dbReference type="Gene3D" id="3.40.50.1820">
    <property type="entry name" value="alpha/beta hydrolase"/>
    <property type="match status" value="1"/>
</dbReference>
<dbReference type="InterPro" id="IPR000801">
    <property type="entry name" value="Esterase-like"/>
</dbReference>
<gene>
    <name evidence="2" type="primary">besA_1</name>
    <name evidence="2" type="ORF">GAK31_00299</name>
</gene>
<dbReference type="InterPro" id="IPR050583">
    <property type="entry name" value="Mycobacterial_A85_antigen"/>
</dbReference>
<reference evidence="3" key="1">
    <citation type="journal article" date="2020" name="MBio">
        <title>Horizontal gene transfer to a defensive symbiont with a reduced genome amongst a multipartite beetle microbiome.</title>
        <authorList>
            <person name="Waterworth S.C."/>
            <person name="Florez L.V."/>
            <person name="Rees E.R."/>
            <person name="Hertweck C."/>
            <person name="Kaltenpoth M."/>
            <person name="Kwan J.C."/>
        </authorList>
    </citation>
    <scope>NUCLEOTIDE SEQUENCE [LARGE SCALE GENOMIC DNA]</scope>
</reference>
<accession>A0A7V8FJ21</accession>
<comment type="caution">
    <text evidence="2">The sequence shown here is derived from an EMBL/GenBank/DDBJ whole genome shotgun (WGS) entry which is preliminary data.</text>
</comment>
<name>A0A7V8FJ21_STEMA</name>
<dbReference type="PANTHER" id="PTHR48098">
    <property type="entry name" value="ENTEROCHELIN ESTERASE-RELATED"/>
    <property type="match status" value="1"/>
</dbReference>
<evidence type="ECO:0000313" key="2">
    <source>
        <dbReference type="EMBL" id="KAF1017040.1"/>
    </source>
</evidence>
<dbReference type="InterPro" id="IPR029058">
    <property type="entry name" value="AB_hydrolase_fold"/>
</dbReference>
<protein>
    <submittedName>
        <fullName evidence="2">Ferri-bacillibactin esterase BesA</fullName>
    </submittedName>
</protein>
<feature type="signal peptide" evidence="1">
    <location>
        <begin position="1"/>
        <end position="23"/>
    </location>
</feature>
<dbReference type="EMBL" id="WNDS01000001">
    <property type="protein sequence ID" value="KAF1017040.1"/>
    <property type="molecule type" value="Genomic_DNA"/>
</dbReference>
<evidence type="ECO:0000256" key="1">
    <source>
        <dbReference type="SAM" id="SignalP"/>
    </source>
</evidence>
<evidence type="ECO:0000313" key="3">
    <source>
        <dbReference type="Proteomes" id="UP000487117"/>
    </source>
</evidence>
<dbReference type="SUPFAM" id="SSF53474">
    <property type="entry name" value="alpha/beta-Hydrolases"/>
    <property type="match status" value="1"/>
</dbReference>
<feature type="chain" id="PRO_5030590709" evidence="1">
    <location>
        <begin position="24"/>
        <end position="210"/>
    </location>
</feature>
<dbReference type="Proteomes" id="UP000487117">
    <property type="component" value="Unassembled WGS sequence"/>
</dbReference>
<dbReference type="PANTHER" id="PTHR48098:SF6">
    <property type="entry name" value="FERRI-BACILLIBACTIN ESTERASE BESA"/>
    <property type="match status" value="1"/>
</dbReference>
<proteinExistence type="predicted"/>
<organism evidence="2 3">
    <name type="scientific">Stenotrophomonas maltophilia</name>
    <name type="common">Pseudomonas maltophilia</name>
    <name type="synonym">Xanthomonas maltophilia</name>
    <dbReference type="NCBI Taxonomy" id="40324"/>
    <lineage>
        <taxon>Bacteria</taxon>
        <taxon>Pseudomonadati</taxon>
        <taxon>Pseudomonadota</taxon>
        <taxon>Gammaproteobacteria</taxon>
        <taxon>Lysobacterales</taxon>
        <taxon>Lysobacteraceae</taxon>
        <taxon>Stenotrophomonas</taxon>
        <taxon>Stenotrophomonas maltophilia group</taxon>
    </lineage>
</organism>
<dbReference type="Pfam" id="PF00756">
    <property type="entry name" value="Esterase"/>
    <property type="match status" value="1"/>
</dbReference>
<sequence>MIAFSCRLLAMLLALSTVLPAHAGTAATPASIVPAPSATAAEVAVANSFKRSFVSPSNGVTYSLQVFLPRGYTPGDGKRYGVFYFIPGNAFGTFFSQVSRFLAAGDIPPLIIVGVDFPADDSYSMDLPTAGHDPHWDVPDNRGAANFLRILQQEIKPYVDHSFPTDPQDTGIGGHSLGGSLRCTRCSTRPASSPTCLPPARRWSGRISYC</sequence>
<keyword evidence="1" id="KW-0732">Signal</keyword>
<dbReference type="AlphaFoldDB" id="A0A7V8FJ21"/>